<accession>A0A7Z7N278</accession>
<evidence type="ECO:0000259" key="2">
    <source>
        <dbReference type="Pfam" id="PF22725"/>
    </source>
</evidence>
<evidence type="ECO:0000313" key="4">
    <source>
        <dbReference type="Proteomes" id="UP000219522"/>
    </source>
</evidence>
<dbReference type="InterPro" id="IPR051317">
    <property type="entry name" value="Gfo/Idh/MocA_oxidoreduct"/>
</dbReference>
<dbReference type="AlphaFoldDB" id="A0A7Z7N278"/>
<dbReference type="Pfam" id="PF22725">
    <property type="entry name" value="GFO_IDH_MocA_C3"/>
    <property type="match status" value="1"/>
</dbReference>
<proteinExistence type="predicted"/>
<dbReference type="PANTHER" id="PTHR43708:SF3">
    <property type="entry name" value="OXIDOREDUCTASE"/>
    <property type="match status" value="1"/>
</dbReference>
<dbReference type="InterPro" id="IPR055170">
    <property type="entry name" value="GFO_IDH_MocA-like_dom"/>
</dbReference>
<organism evidence="3 4">
    <name type="scientific">Caballeronia arationis</name>
    <dbReference type="NCBI Taxonomy" id="1777142"/>
    <lineage>
        <taxon>Bacteria</taxon>
        <taxon>Pseudomonadati</taxon>
        <taxon>Pseudomonadota</taxon>
        <taxon>Betaproteobacteria</taxon>
        <taxon>Burkholderiales</taxon>
        <taxon>Burkholderiaceae</taxon>
        <taxon>Caballeronia</taxon>
    </lineage>
</organism>
<evidence type="ECO:0000259" key="1">
    <source>
        <dbReference type="Pfam" id="PF01408"/>
    </source>
</evidence>
<reference evidence="3 4" key="1">
    <citation type="submission" date="2017-09" db="EMBL/GenBank/DDBJ databases">
        <authorList>
            <person name="Varghese N."/>
            <person name="Submissions S."/>
        </authorList>
    </citation>
    <scope>NUCLEOTIDE SEQUENCE [LARGE SCALE GENOMIC DNA]</scope>
    <source>
        <strain evidence="3 4">OK806</strain>
    </source>
</reference>
<comment type="caution">
    <text evidence="3">The sequence shown here is derived from an EMBL/GenBank/DDBJ whole genome shotgun (WGS) entry which is preliminary data.</text>
</comment>
<keyword evidence="4" id="KW-1185">Reference proteome</keyword>
<feature type="domain" description="Gfo/Idh/MocA-like oxidoreductase N-terminal" evidence="1">
    <location>
        <begin position="6"/>
        <end position="132"/>
    </location>
</feature>
<gene>
    <name evidence="3" type="ORF">SAMN05446927_2443</name>
</gene>
<dbReference type="PANTHER" id="PTHR43708">
    <property type="entry name" value="CONSERVED EXPRESSED OXIDOREDUCTASE (EUROFUNG)"/>
    <property type="match status" value="1"/>
</dbReference>
<dbReference type="InterPro" id="IPR036291">
    <property type="entry name" value="NAD(P)-bd_dom_sf"/>
</dbReference>
<dbReference type="Pfam" id="PF01408">
    <property type="entry name" value="GFO_IDH_MocA"/>
    <property type="match status" value="1"/>
</dbReference>
<dbReference type="SUPFAM" id="SSF51735">
    <property type="entry name" value="NAD(P)-binding Rossmann-fold domains"/>
    <property type="match status" value="1"/>
</dbReference>
<protein>
    <submittedName>
        <fullName evidence="3">Predicted dehydrogenase</fullName>
    </submittedName>
</protein>
<evidence type="ECO:0000313" key="3">
    <source>
        <dbReference type="EMBL" id="SOE63020.1"/>
    </source>
</evidence>
<dbReference type="InterPro" id="IPR000683">
    <property type="entry name" value="Gfo/Idh/MocA-like_OxRdtase_N"/>
</dbReference>
<dbReference type="EMBL" id="OCSU01000001">
    <property type="protein sequence ID" value="SOE63020.1"/>
    <property type="molecule type" value="Genomic_DNA"/>
</dbReference>
<dbReference type="Proteomes" id="UP000219522">
    <property type="component" value="Unassembled WGS sequence"/>
</dbReference>
<name>A0A7Z7N278_9BURK</name>
<dbReference type="Gene3D" id="3.30.360.10">
    <property type="entry name" value="Dihydrodipicolinate Reductase, domain 2"/>
    <property type="match status" value="1"/>
</dbReference>
<dbReference type="SUPFAM" id="SSF55347">
    <property type="entry name" value="Glyceraldehyde-3-phosphate dehydrogenase-like, C-terminal domain"/>
    <property type="match status" value="1"/>
</dbReference>
<feature type="domain" description="GFO/IDH/MocA-like oxidoreductase" evidence="2">
    <location>
        <begin position="140"/>
        <end position="271"/>
    </location>
</feature>
<dbReference type="GO" id="GO:0000166">
    <property type="term" value="F:nucleotide binding"/>
    <property type="evidence" value="ECO:0007669"/>
    <property type="project" value="InterPro"/>
</dbReference>
<dbReference type="RefSeq" id="WP_244195431.1">
    <property type="nucleotide sequence ID" value="NZ_OCSU01000001.1"/>
</dbReference>
<sequence>MKRRLRLGMVGGGEGAFIGAVHRIASRIDRFELVAGALSSDPERAAASAAAVGIARSYADFREMATTEAAREDGIDAVAIVTPNHLHAPVATAFLDAGIHVICDKPLAVSLDEGESLARLAREKGLVFAVTYTYSGYPLVRHARALVQDGALGDVRLVNVEYAQDWLSLPVEHQSNRQAAWRTDPALAGPAGCLGDIGTHAYQLAEFVTGMRPSEVSAEVATFVPNRPIDDHVQAMLRYANGARGMLWASQVAAGEENALRLRVYGTKAGLSFDQQNPNELWITPLGGASERITRGRLQGKEALHATRVPAGHPEGYLEAFAQLYTDAASQIAAAIDADSPPPESEWLTTVDDGVAGLRFIDAVLTSSRANAAWVKIE</sequence>
<dbReference type="Gene3D" id="3.40.50.720">
    <property type="entry name" value="NAD(P)-binding Rossmann-like Domain"/>
    <property type="match status" value="1"/>
</dbReference>